<name>A0A142EMP8_9BACT</name>
<dbReference type="AlphaFoldDB" id="A0A142EMP8"/>
<dbReference type="EMBL" id="CP012836">
    <property type="protein sequence ID" value="AMQ56403.1"/>
    <property type="molecule type" value="Genomic_DNA"/>
</dbReference>
<evidence type="ECO:0000313" key="1">
    <source>
        <dbReference type="EMBL" id="AMQ56403.1"/>
    </source>
</evidence>
<reference evidence="1 2" key="2">
    <citation type="journal article" date="2016" name="Genome Announc.">
        <title>Complete Genome Sequence of Algoriphagus sp. Strain M8-2, Isolated from a Brackish Lake.</title>
        <authorList>
            <person name="Muraguchi Y."/>
            <person name="Kushimoto K."/>
            <person name="Ohtsubo Y."/>
            <person name="Suzuki T."/>
            <person name="Dohra H."/>
            <person name="Kimbara K."/>
            <person name="Shintani M."/>
        </authorList>
    </citation>
    <scope>NUCLEOTIDE SEQUENCE [LARGE SCALE GENOMIC DNA]</scope>
    <source>
        <strain evidence="1 2">M8-2</strain>
    </source>
</reference>
<reference evidence="2" key="1">
    <citation type="submission" date="2015-09" db="EMBL/GenBank/DDBJ databases">
        <title>Complete sequence of Algoriphagus sp. M8-2.</title>
        <authorList>
            <person name="Shintani M."/>
        </authorList>
    </citation>
    <scope>NUCLEOTIDE SEQUENCE [LARGE SCALE GENOMIC DNA]</scope>
    <source>
        <strain evidence="2">M8-2</strain>
    </source>
</reference>
<dbReference type="PATRIC" id="fig|1727163.4.peg.1713"/>
<accession>A0A142EMP8</accession>
<proteinExistence type="predicted"/>
<evidence type="ECO:0000313" key="2">
    <source>
        <dbReference type="Proteomes" id="UP000073816"/>
    </source>
</evidence>
<protein>
    <submittedName>
        <fullName evidence="1">Uncharacterized protein</fullName>
    </submittedName>
</protein>
<keyword evidence="2" id="KW-1185">Reference proteome</keyword>
<organism evidence="1 2">
    <name type="scientific">Algoriphagus sanaruensis</name>
    <dbReference type="NCBI Taxonomy" id="1727163"/>
    <lineage>
        <taxon>Bacteria</taxon>
        <taxon>Pseudomonadati</taxon>
        <taxon>Bacteroidota</taxon>
        <taxon>Cytophagia</taxon>
        <taxon>Cytophagales</taxon>
        <taxon>Cyclobacteriaceae</taxon>
        <taxon>Algoriphagus</taxon>
    </lineage>
</organism>
<sequence length="179" mass="20245">MSPMKQFVSSLVWKDFPIINSSKKSPLFGSTRKLLVIAFLMLFFVSGCILEDETIPDVVNNRIEHTLNYRIARAKEYSEAIYDQTQASVNLSISLEDLGNGSNTVIWDTVFSMRSIREYAAPSDPLKLQKNIARTVGPNEVLRISSSIQYLDQNNTTWSEAKGEIVPRDVRVKQIDISL</sequence>
<dbReference type="Proteomes" id="UP000073816">
    <property type="component" value="Chromosome"/>
</dbReference>
<dbReference type="KEGG" id="alm:AO498_08250"/>
<gene>
    <name evidence="1" type="ORF">AO498_08250</name>
</gene>